<sequence>MYVCLPTRYEGKRYGLPVNFLYEPHSIVVNRLGKRFVSEAHFNIGEALDARNPDGSPVHLPSYLVGDHRFLQSSITFRWYASYAPGQIILYPGAISETEILLAYGGVDFSPKMGQLAGNHFVTLTSNLDKLPELGRLVLWGRCSGHQV</sequence>
<name>A0A1C3WK24_9HYPH</name>
<dbReference type="Pfam" id="PF12903">
    <property type="entry name" value="DUF3830"/>
    <property type="match status" value="1"/>
</dbReference>
<organism evidence="1 2">
    <name type="scientific">Rhizobium hainanense</name>
    <dbReference type="NCBI Taxonomy" id="52131"/>
    <lineage>
        <taxon>Bacteria</taxon>
        <taxon>Pseudomonadati</taxon>
        <taxon>Pseudomonadota</taxon>
        <taxon>Alphaproteobacteria</taxon>
        <taxon>Hyphomicrobiales</taxon>
        <taxon>Rhizobiaceae</taxon>
        <taxon>Rhizobium/Agrobacterium group</taxon>
        <taxon>Rhizobium</taxon>
    </lineage>
</organism>
<dbReference type="Proteomes" id="UP000186228">
    <property type="component" value="Unassembled WGS sequence"/>
</dbReference>
<accession>A0A1C3WK24</accession>
<reference evidence="2" key="1">
    <citation type="submission" date="2016-08" db="EMBL/GenBank/DDBJ databases">
        <authorList>
            <person name="Varghese N."/>
            <person name="Submissions Spin"/>
        </authorList>
    </citation>
    <scope>NUCLEOTIDE SEQUENCE [LARGE SCALE GENOMIC DNA]</scope>
    <source>
        <strain evidence="2">CCBAU 57015</strain>
    </source>
</reference>
<gene>
    <name evidence="1" type="ORF">GA0061100_12429</name>
</gene>
<keyword evidence="2" id="KW-1185">Reference proteome</keyword>
<dbReference type="Gene3D" id="2.40.100.20">
    <property type="match status" value="1"/>
</dbReference>
<evidence type="ECO:0000313" key="2">
    <source>
        <dbReference type="Proteomes" id="UP000186228"/>
    </source>
</evidence>
<dbReference type="AlphaFoldDB" id="A0A1C3WK24"/>
<proteinExistence type="predicted"/>
<dbReference type="InterPro" id="IPR024532">
    <property type="entry name" value="DUF3830"/>
</dbReference>
<dbReference type="STRING" id="52131.GA0061100_12429"/>
<evidence type="ECO:0000313" key="1">
    <source>
        <dbReference type="EMBL" id="SCB40407.1"/>
    </source>
</evidence>
<dbReference type="EMBL" id="FMAC01000024">
    <property type="protein sequence ID" value="SCB40407.1"/>
    <property type="molecule type" value="Genomic_DNA"/>
</dbReference>
<protein>
    <submittedName>
        <fullName evidence="1">Uncharacterized protein</fullName>
    </submittedName>
</protein>